<accession>A0ACB8U5V1</accession>
<comment type="caution">
    <text evidence="1">The sequence shown here is derived from an EMBL/GenBank/DDBJ whole genome shotgun (WGS) entry which is preliminary data.</text>
</comment>
<dbReference type="Proteomes" id="UP001055072">
    <property type="component" value="Unassembled WGS sequence"/>
</dbReference>
<name>A0ACB8U5V1_9APHY</name>
<keyword evidence="2" id="KW-1185">Reference proteome</keyword>
<organism evidence="1 2">
    <name type="scientific">Irpex rosettiformis</name>
    <dbReference type="NCBI Taxonomy" id="378272"/>
    <lineage>
        <taxon>Eukaryota</taxon>
        <taxon>Fungi</taxon>
        <taxon>Dikarya</taxon>
        <taxon>Basidiomycota</taxon>
        <taxon>Agaricomycotina</taxon>
        <taxon>Agaricomycetes</taxon>
        <taxon>Polyporales</taxon>
        <taxon>Irpicaceae</taxon>
        <taxon>Irpex</taxon>
    </lineage>
</organism>
<evidence type="ECO:0000313" key="2">
    <source>
        <dbReference type="Proteomes" id="UP001055072"/>
    </source>
</evidence>
<sequence length="78" mass="8577">MTIGPDSLPLRAAQTTTAICNDDVKDPKATMLDTKFSVPVVPLSYFKENLLPPLHDQLDIVSIVDNLWKSGVIRANNI</sequence>
<evidence type="ECO:0000313" key="1">
    <source>
        <dbReference type="EMBL" id="KAI0089640.1"/>
    </source>
</evidence>
<dbReference type="EMBL" id="MU274910">
    <property type="protein sequence ID" value="KAI0089640.1"/>
    <property type="molecule type" value="Genomic_DNA"/>
</dbReference>
<proteinExistence type="predicted"/>
<reference evidence="1" key="1">
    <citation type="journal article" date="2021" name="Environ. Microbiol.">
        <title>Gene family expansions and transcriptome signatures uncover fungal adaptations to wood decay.</title>
        <authorList>
            <person name="Hage H."/>
            <person name="Miyauchi S."/>
            <person name="Viragh M."/>
            <person name="Drula E."/>
            <person name="Min B."/>
            <person name="Chaduli D."/>
            <person name="Navarro D."/>
            <person name="Favel A."/>
            <person name="Norest M."/>
            <person name="Lesage-Meessen L."/>
            <person name="Balint B."/>
            <person name="Merenyi Z."/>
            <person name="de Eugenio L."/>
            <person name="Morin E."/>
            <person name="Martinez A.T."/>
            <person name="Baldrian P."/>
            <person name="Stursova M."/>
            <person name="Martinez M.J."/>
            <person name="Novotny C."/>
            <person name="Magnuson J.K."/>
            <person name="Spatafora J.W."/>
            <person name="Maurice S."/>
            <person name="Pangilinan J."/>
            <person name="Andreopoulos W."/>
            <person name="LaButti K."/>
            <person name="Hundley H."/>
            <person name="Na H."/>
            <person name="Kuo A."/>
            <person name="Barry K."/>
            <person name="Lipzen A."/>
            <person name="Henrissat B."/>
            <person name="Riley R."/>
            <person name="Ahrendt S."/>
            <person name="Nagy L.G."/>
            <person name="Grigoriev I.V."/>
            <person name="Martin F."/>
            <person name="Rosso M.N."/>
        </authorList>
    </citation>
    <scope>NUCLEOTIDE SEQUENCE</scope>
    <source>
        <strain evidence="1">CBS 384.51</strain>
    </source>
</reference>
<protein>
    <submittedName>
        <fullName evidence="1">Uncharacterized protein</fullName>
    </submittedName>
</protein>
<gene>
    <name evidence="1" type="ORF">BDY19DRAFT_993215</name>
</gene>